<comment type="caution">
    <text evidence="3">The sequence shown here is derived from an EMBL/GenBank/DDBJ whole genome shotgun (WGS) entry which is preliminary data.</text>
</comment>
<feature type="transmembrane region" description="Helical" evidence="2">
    <location>
        <begin position="268"/>
        <end position="288"/>
    </location>
</feature>
<organism evidence="3 4">
    <name type="scientific">Phytophthora lilii</name>
    <dbReference type="NCBI Taxonomy" id="2077276"/>
    <lineage>
        <taxon>Eukaryota</taxon>
        <taxon>Sar</taxon>
        <taxon>Stramenopiles</taxon>
        <taxon>Oomycota</taxon>
        <taxon>Peronosporomycetes</taxon>
        <taxon>Peronosporales</taxon>
        <taxon>Peronosporaceae</taxon>
        <taxon>Phytophthora</taxon>
    </lineage>
</organism>
<keyword evidence="2" id="KW-0472">Membrane</keyword>
<dbReference type="Proteomes" id="UP001165083">
    <property type="component" value="Unassembled WGS sequence"/>
</dbReference>
<accession>A0A9W6WPZ9</accession>
<feature type="transmembrane region" description="Helical" evidence="2">
    <location>
        <begin position="295"/>
        <end position="315"/>
    </location>
</feature>
<name>A0A9W6WPZ9_9STRA</name>
<proteinExistence type="predicted"/>
<keyword evidence="2" id="KW-1133">Transmembrane helix</keyword>
<feature type="transmembrane region" description="Helical" evidence="2">
    <location>
        <begin position="475"/>
        <end position="493"/>
    </location>
</feature>
<gene>
    <name evidence="3" type="ORF">Plil01_000363000</name>
</gene>
<evidence type="ECO:0000256" key="2">
    <source>
        <dbReference type="SAM" id="Phobius"/>
    </source>
</evidence>
<keyword evidence="2" id="KW-0812">Transmembrane</keyword>
<feature type="transmembrane region" description="Helical" evidence="2">
    <location>
        <begin position="321"/>
        <end position="342"/>
    </location>
</feature>
<reference evidence="3" key="1">
    <citation type="submission" date="2023-04" db="EMBL/GenBank/DDBJ databases">
        <title>Phytophthora lilii NBRC 32176.</title>
        <authorList>
            <person name="Ichikawa N."/>
            <person name="Sato H."/>
            <person name="Tonouchi N."/>
        </authorList>
    </citation>
    <scope>NUCLEOTIDE SEQUENCE</scope>
    <source>
        <strain evidence="3">NBRC 32176</strain>
    </source>
</reference>
<evidence type="ECO:0000256" key="1">
    <source>
        <dbReference type="SAM" id="MobiDB-lite"/>
    </source>
</evidence>
<keyword evidence="4" id="KW-1185">Reference proteome</keyword>
<evidence type="ECO:0000313" key="4">
    <source>
        <dbReference type="Proteomes" id="UP001165083"/>
    </source>
</evidence>
<evidence type="ECO:0000313" key="3">
    <source>
        <dbReference type="EMBL" id="GMF13119.1"/>
    </source>
</evidence>
<protein>
    <submittedName>
        <fullName evidence="3">Unnamed protein product</fullName>
    </submittedName>
</protein>
<dbReference type="EMBL" id="BSXW01000143">
    <property type="protein sequence ID" value="GMF13119.1"/>
    <property type="molecule type" value="Genomic_DNA"/>
</dbReference>
<feature type="transmembrane region" description="Helical" evidence="2">
    <location>
        <begin position="499"/>
        <end position="522"/>
    </location>
</feature>
<feature type="transmembrane region" description="Helical" evidence="2">
    <location>
        <begin position="415"/>
        <end position="437"/>
    </location>
</feature>
<dbReference type="AlphaFoldDB" id="A0A9W6WPZ9"/>
<feature type="transmembrane region" description="Helical" evidence="2">
    <location>
        <begin position="443"/>
        <end position="463"/>
    </location>
</feature>
<feature type="transmembrane region" description="Helical" evidence="2">
    <location>
        <begin position="623"/>
        <end position="644"/>
    </location>
</feature>
<sequence>MSSSALSELKDDGCLGILASGLHVKLDWVFVADAARRKEVLAKVICHGGHRKDWQPLPPFALHNFLRRLPSIGTQRQHRRLESNTRARILLNLQVYTVISLDHFARRRPSTFTLDAPLQRSVKGFGKTLPVDEIRLDVTYHCNLCGVATRLDTKTTAGKLLCQGCRRSELQRQSSLEDIRPASPMAGKPKALHPVKTDGRVHPSWMLTEVESEAETAELSSSVTTEHLHSFRAEDAGSFRSMEVLTCFRAEVHRGLRLLLKATTAEKWHMWWAMLLSMLLLPMILTLMVMAGVGFLVLSTWVAIVGVVVYPLAYINPRLDFLFNVAINAILGFAEPTLIATFKLGKREPTWWSKNFGLISLLETPRESEINLALKSMEPNTIVKDSLQKLPPPLSVTRLGSRCCRVKSFKRAGKLVTFHLLNVVVTICGVIFVAFMFASMALIPVWIAAMLIAAFGMFVVGTVEAISHKCLRYSGYTLLVVLYLASLAIHWYVTVGPYALLIVGGLGVGFFFMSIAILRVLVKAEVHLADFLDPTNLTTKAHEDCVDRFEISESTDSSVVLPHLRMTQRTCLAVCYFGILKVVVGALSAATISCTVVLPAVEIFSGGNARLLGGQLTFHDNPIAYMILIVSVWVVGATGVPVVAAMSVKLTTRVCGESESEQAQAKSDEDGNGGEGEVAIPVTPEHESGTTSYAGFS</sequence>
<dbReference type="OrthoDB" id="115359at2759"/>
<feature type="transmembrane region" description="Helical" evidence="2">
    <location>
        <begin position="574"/>
        <end position="603"/>
    </location>
</feature>
<feature type="region of interest" description="Disordered" evidence="1">
    <location>
        <begin position="659"/>
        <end position="697"/>
    </location>
</feature>